<dbReference type="RefSeq" id="WP_131453780.1">
    <property type="nucleotide sequence ID" value="NZ_BMJK01000001.1"/>
</dbReference>
<comment type="caution">
    <text evidence="1">The sequence shown here is derived from an EMBL/GenBank/DDBJ whole genome shotgun (WGS) entry which is preliminary data.</text>
</comment>
<evidence type="ECO:0008006" key="3">
    <source>
        <dbReference type="Google" id="ProtNLM"/>
    </source>
</evidence>
<dbReference type="EMBL" id="WTYH01000001">
    <property type="protein sequence ID" value="MXO93029.1"/>
    <property type="molecule type" value="Genomic_DNA"/>
</dbReference>
<dbReference type="AlphaFoldDB" id="A0A845A656"/>
<accession>A0A845A656</accession>
<name>A0A845A656_9SPHN</name>
<organism evidence="1 2">
    <name type="scientific">Aurantiacibacter arachoides</name>
    <dbReference type="NCBI Taxonomy" id="1850444"/>
    <lineage>
        <taxon>Bacteria</taxon>
        <taxon>Pseudomonadati</taxon>
        <taxon>Pseudomonadota</taxon>
        <taxon>Alphaproteobacteria</taxon>
        <taxon>Sphingomonadales</taxon>
        <taxon>Erythrobacteraceae</taxon>
        <taxon>Aurantiacibacter</taxon>
    </lineage>
</organism>
<proteinExistence type="predicted"/>
<evidence type="ECO:0000313" key="1">
    <source>
        <dbReference type="EMBL" id="MXO93029.1"/>
    </source>
</evidence>
<keyword evidence="2" id="KW-1185">Reference proteome</keyword>
<reference evidence="1 2" key="1">
    <citation type="submission" date="2019-12" db="EMBL/GenBank/DDBJ databases">
        <title>Genomic-based taxomic classification of the family Erythrobacteraceae.</title>
        <authorList>
            <person name="Xu L."/>
        </authorList>
    </citation>
    <scope>NUCLEOTIDE SEQUENCE [LARGE SCALE GENOMIC DNA]</scope>
    <source>
        <strain evidence="1 2">RC4-10-4</strain>
    </source>
</reference>
<gene>
    <name evidence="1" type="ORF">GRI62_05345</name>
</gene>
<dbReference type="OrthoDB" id="7390151at2"/>
<protein>
    <recommendedName>
        <fullName evidence="3">Hydrolase 2, exosortase A system-associated</fullName>
    </recommendedName>
</protein>
<evidence type="ECO:0000313" key="2">
    <source>
        <dbReference type="Proteomes" id="UP000460626"/>
    </source>
</evidence>
<sequence>MLRAAAWRSPAGGEELAVTIDTDSACRILIIPPLFDEHNKLRRFLIETMRALSDGGIGSVMADLPGTNESLQSLESQTLADWRDSMAACARTFEATAILAVRGGALVLPANLPAPLPTLAYAPVSGAAILRSMVRARMIADREAGRDSDREALLEHGRREGIDLAGYRLGPAMLRDLEAAQPADIPALSQADIGGAGLWLRAEPSHDAAQSAALAKAVAERLA</sequence>
<dbReference type="Proteomes" id="UP000460626">
    <property type="component" value="Unassembled WGS sequence"/>
</dbReference>